<dbReference type="HOGENOM" id="CLU_415412_0_0_9"/>
<sequence length="711" mass="80910">MLNELYSLSTALKNKGISTKEWHREYKPLPKVTAKAPCIRIWLAQDGSIRGLESISAELAQSLRKYGNNQGTFPAFNIVPLYRITNENQISELEQIEKGTIPPDFEKIKLWCVDDNWKESIVKKIERSLHSISQTLSDLIGNQEQPEGTLLSELIRLASGFKNGSDKSFKSALEKCIFTKLQKQEDLGILLAVLFHKGDPKKNHHDDTGVSISVVLDLFDWRQYGYPVTSRHTTEWINDRLLASSLLNASKEPEGAGNDAFGIPFVNPNEPMPSVKLSGFEVTLRSMFNGQPCQYRYEQIDDGSYPIALENRSLVKKSLEWVAGLEREGVTWRKIDKNEIVFAYPSKLSEIQPKFVSIFGVSQAERSIQAEARFENIAQDFIRTLKGLPVKDKPEFIQIFTIRKLDKARSKVVFTRNCSPDQLIKAAEDWRAGCWNTPETELGERKTPFPLQVARIVNNVWKQNGELAQGKTDVERMKYYQGMELLLDLMQESMIDNYLHTVLNHSSGLISYMGNWMHGGSKCKDKKEEKALERLKNETVPLLSFLGLLLYKRGDRKENYMENMAYLVGQLLKISDELHTLYCKVVRSGDVPPQLAGSALFTTAGETPYQAMAQLSLRMNPYITWAKQYRFKNISTKNEESWRARWYLNLYENAANKLKVTVTGSTRFTDIEKAQLFIGYLASFPKREPSVTASGADNDQDNNEGGTDDEQ</sequence>
<dbReference type="eggNOG" id="ENOG5033741">
    <property type="taxonomic scope" value="Bacteria"/>
</dbReference>
<dbReference type="OrthoDB" id="5519144at2"/>
<evidence type="ECO:0000313" key="3">
    <source>
        <dbReference type="Proteomes" id="UP000005104"/>
    </source>
</evidence>
<reference evidence="2 3" key="1">
    <citation type="submission" date="2011-11" db="EMBL/GenBank/DDBJ databases">
        <title>The Noncontiguous Finished genome of Desulfosporosinus youngiae DSM 17734.</title>
        <authorList>
            <consortium name="US DOE Joint Genome Institute (JGI-PGF)"/>
            <person name="Lucas S."/>
            <person name="Han J."/>
            <person name="Lapidus A."/>
            <person name="Cheng J.-F."/>
            <person name="Goodwin L."/>
            <person name="Pitluck S."/>
            <person name="Peters L."/>
            <person name="Ovchinnikova G."/>
            <person name="Lu M."/>
            <person name="Land M.L."/>
            <person name="Hauser L."/>
            <person name="Pester M."/>
            <person name="Spring S."/>
            <person name="Ollivier B."/>
            <person name="Rattei T."/>
            <person name="Klenk H.-P."/>
            <person name="Wagner M."/>
            <person name="Loy A."/>
            <person name="Woyke T.J."/>
        </authorList>
    </citation>
    <scope>NUCLEOTIDE SEQUENCE [LARGE SCALE GENOMIC DNA]</scope>
    <source>
        <strain evidence="2 3">DSM 17734</strain>
    </source>
</reference>
<proteinExistence type="predicted"/>
<feature type="compositionally biased region" description="Acidic residues" evidence="1">
    <location>
        <begin position="698"/>
        <end position="711"/>
    </location>
</feature>
<dbReference type="Proteomes" id="UP000005104">
    <property type="component" value="Chromosome"/>
</dbReference>
<evidence type="ECO:0008006" key="4">
    <source>
        <dbReference type="Google" id="ProtNLM"/>
    </source>
</evidence>
<dbReference type="STRING" id="768710.DesyoDRAFT_3721"/>
<feature type="region of interest" description="Disordered" evidence="1">
    <location>
        <begin position="689"/>
        <end position="711"/>
    </location>
</feature>
<keyword evidence="3" id="KW-1185">Reference proteome</keyword>
<evidence type="ECO:0000313" key="2">
    <source>
        <dbReference type="EMBL" id="EHQ90713.1"/>
    </source>
</evidence>
<dbReference type="AlphaFoldDB" id="H5XWR4"/>
<gene>
    <name evidence="2" type="ORF">DesyoDRAFT_3721</name>
</gene>
<protein>
    <recommendedName>
        <fullName evidence="4">CRISPR-associated protein Cas8c/Csd1, subtype I-C/DVULG</fullName>
    </recommendedName>
</protein>
<dbReference type="RefSeq" id="WP_007785258.1">
    <property type="nucleotide sequence ID" value="NZ_CM001441.1"/>
</dbReference>
<organism evidence="2 3">
    <name type="scientific">Desulfosporosinus youngiae DSM 17734</name>
    <dbReference type="NCBI Taxonomy" id="768710"/>
    <lineage>
        <taxon>Bacteria</taxon>
        <taxon>Bacillati</taxon>
        <taxon>Bacillota</taxon>
        <taxon>Clostridia</taxon>
        <taxon>Eubacteriales</taxon>
        <taxon>Desulfitobacteriaceae</taxon>
        <taxon>Desulfosporosinus</taxon>
    </lineage>
</organism>
<name>H5XWR4_9FIRM</name>
<accession>H5XWR4</accession>
<dbReference type="EMBL" id="CM001441">
    <property type="protein sequence ID" value="EHQ90713.1"/>
    <property type="molecule type" value="Genomic_DNA"/>
</dbReference>
<evidence type="ECO:0000256" key="1">
    <source>
        <dbReference type="SAM" id="MobiDB-lite"/>
    </source>
</evidence>